<dbReference type="AlphaFoldDB" id="A0A0B2VEN8"/>
<evidence type="ECO:0000313" key="1">
    <source>
        <dbReference type="EMBL" id="KHN79827.1"/>
    </source>
</evidence>
<keyword evidence="2" id="KW-1185">Reference proteome</keyword>
<evidence type="ECO:0000313" key="2">
    <source>
        <dbReference type="Proteomes" id="UP000031036"/>
    </source>
</evidence>
<sequence length="124" mass="14255">MSKRCGGMTKREAHHHPHAGILLARQRVTSANSSRSPLFRCTNIAFAILPPYFSIAHGSFSPLDLHEYITQLLPSLLPLHPPSPPSKQLVKFRFNVEFKMEMKFPKQLFTDLMILHFIVLTRYI</sequence>
<organism evidence="1 2">
    <name type="scientific">Toxocara canis</name>
    <name type="common">Canine roundworm</name>
    <dbReference type="NCBI Taxonomy" id="6265"/>
    <lineage>
        <taxon>Eukaryota</taxon>
        <taxon>Metazoa</taxon>
        <taxon>Ecdysozoa</taxon>
        <taxon>Nematoda</taxon>
        <taxon>Chromadorea</taxon>
        <taxon>Rhabditida</taxon>
        <taxon>Spirurina</taxon>
        <taxon>Ascaridomorpha</taxon>
        <taxon>Ascaridoidea</taxon>
        <taxon>Toxocaridae</taxon>
        <taxon>Toxocara</taxon>
    </lineage>
</organism>
<accession>A0A0B2VEN8</accession>
<comment type="caution">
    <text evidence="1">The sequence shown here is derived from an EMBL/GenBank/DDBJ whole genome shotgun (WGS) entry which is preliminary data.</text>
</comment>
<reference evidence="1 2" key="1">
    <citation type="submission" date="2014-11" db="EMBL/GenBank/DDBJ databases">
        <title>Genetic blueprint of the zoonotic pathogen Toxocara canis.</title>
        <authorList>
            <person name="Zhu X.-Q."/>
            <person name="Korhonen P.K."/>
            <person name="Cai H."/>
            <person name="Young N.D."/>
            <person name="Nejsum P."/>
            <person name="von Samson-Himmelstjerna G."/>
            <person name="Boag P.R."/>
            <person name="Tan P."/>
            <person name="Li Q."/>
            <person name="Min J."/>
            <person name="Yang Y."/>
            <person name="Wang X."/>
            <person name="Fang X."/>
            <person name="Hall R.S."/>
            <person name="Hofmann A."/>
            <person name="Sternberg P.W."/>
            <person name="Jex A.R."/>
            <person name="Gasser R.B."/>
        </authorList>
    </citation>
    <scope>NUCLEOTIDE SEQUENCE [LARGE SCALE GENOMIC DNA]</scope>
    <source>
        <strain evidence="1">PN_DK_2014</strain>
    </source>
</reference>
<proteinExistence type="predicted"/>
<name>A0A0B2VEN8_TOXCA</name>
<dbReference type="EMBL" id="JPKZ01001844">
    <property type="protein sequence ID" value="KHN79827.1"/>
    <property type="molecule type" value="Genomic_DNA"/>
</dbReference>
<protein>
    <submittedName>
        <fullName evidence="1">Uncharacterized protein</fullName>
    </submittedName>
</protein>
<gene>
    <name evidence="1" type="ORF">Tcan_07610</name>
</gene>
<dbReference type="Proteomes" id="UP000031036">
    <property type="component" value="Unassembled WGS sequence"/>
</dbReference>